<feature type="region of interest" description="Disordered" evidence="7">
    <location>
        <begin position="82"/>
        <end position="157"/>
    </location>
</feature>
<comment type="caution">
    <text evidence="10">The sequence shown here is derived from an EMBL/GenBank/DDBJ whole genome shotgun (WGS) entry which is preliminary data.</text>
</comment>
<feature type="region of interest" description="Disordered" evidence="7">
    <location>
        <begin position="1"/>
        <end position="28"/>
    </location>
</feature>
<reference evidence="10 11" key="1">
    <citation type="submission" date="2024-11" db="EMBL/GenBank/DDBJ databases">
        <title>A near-complete genome assembly of Cinchona calisaya.</title>
        <authorList>
            <person name="Lian D.C."/>
            <person name="Zhao X.W."/>
            <person name="Wei L."/>
        </authorList>
    </citation>
    <scope>NUCLEOTIDE SEQUENCE [LARGE SCALE GENOMIC DNA]</scope>
    <source>
        <tissue evidence="10">Nenye</tissue>
    </source>
</reference>
<dbReference type="Pfam" id="PF00696">
    <property type="entry name" value="AA_kinase"/>
    <property type="match status" value="1"/>
</dbReference>
<dbReference type="Pfam" id="PF13837">
    <property type="entry name" value="Myb_DNA-bind_4"/>
    <property type="match status" value="1"/>
</dbReference>
<evidence type="ECO:0000256" key="5">
    <source>
        <dbReference type="ARBA" id="ARBA00032092"/>
    </source>
</evidence>
<feature type="domain" description="Aspartate/glutamate/uridylate kinase" evidence="8">
    <location>
        <begin position="307"/>
        <end position="517"/>
    </location>
</feature>
<keyword evidence="4" id="KW-0665">Pyrimidine biosynthesis</keyword>
<organism evidence="10 11">
    <name type="scientific">Cinchona calisaya</name>
    <dbReference type="NCBI Taxonomy" id="153742"/>
    <lineage>
        <taxon>Eukaryota</taxon>
        <taxon>Viridiplantae</taxon>
        <taxon>Streptophyta</taxon>
        <taxon>Embryophyta</taxon>
        <taxon>Tracheophyta</taxon>
        <taxon>Spermatophyta</taxon>
        <taxon>Magnoliopsida</taxon>
        <taxon>eudicotyledons</taxon>
        <taxon>Gunneridae</taxon>
        <taxon>Pentapetalae</taxon>
        <taxon>asterids</taxon>
        <taxon>lamiids</taxon>
        <taxon>Gentianales</taxon>
        <taxon>Rubiaceae</taxon>
        <taxon>Cinchonoideae</taxon>
        <taxon>Cinchoneae</taxon>
        <taxon>Cinchona</taxon>
    </lineage>
</organism>
<evidence type="ECO:0000313" key="11">
    <source>
        <dbReference type="Proteomes" id="UP001630127"/>
    </source>
</evidence>
<dbReference type="EMBL" id="JBJUIK010000002">
    <property type="protein sequence ID" value="KAL3536173.1"/>
    <property type="molecule type" value="Genomic_DNA"/>
</dbReference>
<comment type="similarity">
    <text evidence="2">Belongs to the UMP kinase family.</text>
</comment>
<name>A0ABD3AYI5_9GENT</name>
<dbReference type="FunFam" id="1.10.10.60:FF:000238">
    <property type="entry name" value="Aspartate/glutamate/uridylate kinase family protein"/>
    <property type="match status" value="1"/>
</dbReference>
<dbReference type="AlphaFoldDB" id="A0ABD3AYI5"/>
<accession>A0ABD3AYI5</accession>
<evidence type="ECO:0000256" key="2">
    <source>
        <dbReference type="ARBA" id="ARBA00007614"/>
    </source>
</evidence>
<comment type="pathway">
    <text evidence="1">Pyrimidine metabolism; CTP biosynthesis via de novo pathway; UDP from UMP (UMPK route): step 1/1.</text>
</comment>
<dbReference type="CDD" id="cd04254">
    <property type="entry name" value="AAK_UMPK-PyrH-Ec"/>
    <property type="match status" value="1"/>
</dbReference>
<proteinExistence type="inferred from homology"/>
<evidence type="ECO:0000313" key="10">
    <source>
        <dbReference type="EMBL" id="KAL3536173.1"/>
    </source>
</evidence>
<dbReference type="Proteomes" id="UP001630127">
    <property type="component" value="Unassembled WGS sequence"/>
</dbReference>
<dbReference type="PANTHER" id="PTHR42833:SF1">
    <property type="entry name" value="UMP KINASE"/>
    <property type="match status" value="1"/>
</dbReference>
<dbReference type="FunFam" id="3.40.1160.10:FF:000028">
    <property type="entry name" value="Uridylate kinase isoform A"/>
    <property type="match status" value="1"/>
</dbReference>
<dbReference type="PANTHER" id="PTHR42833">
    <property type="entry name" value="URIDYLATE KINASE"/>
    <property type="match status" value="1"/>
</dbReference>
<feature type="domain" description="Myb/SANT-like DNA-binding" evidence="9">
    <location>
        <begin position="160"/>
        <end position="250"/>
    </location>
</feature>
<evidence type="ECO:0000256" key="6">
    <source>
        <dbReference type="SAM" id="Coils"/>
    </source>
</evidence>
<keyword evidence="11" id="KW-1185">Reference proteome</keyword>
<dbReference type="InterPro" id="IPR036393">
    <property type="entry name" value="AceGlu_kinase-like_sf"/>
</dbReference>
<feature type="compositionally biased region" description="Basic and acidic residues" evidence="7">
    <location>
        <begin position="111"/>
        <end position="122"/>
    </location>
</feature>
<evidence type="ECO:0000259" key="8">
    <source>
        <dbReference type="Pfam" id="PF00696"/>
    </source>
</evidence>
<dbReference type="InterPro" id="IPR044822">
    <property type="entry name" value="Myb_DNA-bind_4"/>
</dbReference>
<feature type="compositionally biased region" description="Polar residues" evidence="7">
    <location>
        <begin position="15"/>
        <end position="25"/>
    </location>
</feature>
<feature type="coiled-coil region" evidence="6">
    <location>
        <begin position="203"/>
        <end position="230"/>
    </location>
</feature>
<dbReference type="HAMAP" id="MF_01220_B">
    <property type="entry name" value="PyrH_B"/>
    <property type="match status" value="1"/>
</dbReference>
<gene>
    <name evidence="10" type="ORF">ACH5RR_004634</name>
</gene>
<dbReference type="Gene3D" id="3.40.1160.10">
    <property type="entry name" value="Acetylglutamate kinase-like"/>
    <property type="match status" value="1"/>
</dbReference>
<evidence type="ECO:0000256" key="4">
    <source>
        <dbReference type="ARBA" id="ARBA00022975"/>
    </source>
</evidence>
<protein>
    <recommendedName>
        <fullName evidence="3">UMP kinase</fullName>
        <ecNumber evidence="3">2.7.4.22</ecNumber>
    </recommendedName>
    <alternativeName>
        <fullName evidence="5">Uridine monophosphate kinase</fullName>
    </alternativeName>
</protein>
<dbReference type="SUPFAM" id="SSF53633">
    <property type="entry name" value="Carbamate kinase-like"/>
    <property type="match status" value="1"/>
</dbReference>
<evidence type="ECO:0000256" key="1">
    <source>
        <dbReference type="ARBA" id="ARBA00004791"/>
    </source>
</evidence>
<keyword evidence="6" id="KW-0175">Coiled coil</keyword>
<dbReference type="GO" id="GO:0033862">
    <property type="term" value="F:UMP kinase activity"/>
    <property type="evidence" value="ECO:0007669"/>
    <property type="project" value="UniProtKB-EC"/>
</dbReference>
<evidence type="ECO:0000259" key="9">
    <source>
        <dbReference type="Pfam" id="PF13837"/>
    </source>
</evidence>
<feature type="compositionally biased region" description="Gly residues" evidence="7">
    <location>
        <begin position="142"/>
        <end position="154"/>
    </location>
</feature>
<evidence type="ECO:0000256" key="7">
    <source>
        <dbReference type="SAM" id="MobiDB-lite"/>
    </source>
</evidence>
<dbReference type="EC" id="2.7.4.22" evidence="3"/>
<sequence>MASCDDDFSLLGDDNATTSNPNPSNLIHHRQSFTHRNLPVPNDDDDDVVSADADGYSDGAFCSSQPNPKLIVNNNTSSFHVVNVNPYDSDPNPFDNDHDPNKPRPHNNHHTPNDKRTDREEVSDSGTPYSYKRPRVSSSATGHGGGGGGGGGGVEYRKDREEWSDTAIACLLDAYTEKFMLLNRGNLRGRDWEEVAAMVSDRCEKQTKSVEQCKNKVDNLKKRYKLERHRLSNGGVSASHWPWFKQMEQIVGNSLSGKVAATDDEKSLGGSANTVRQSKRYGTTAVSPGAQITNIKSKSTTSARWRRVVFKISGGTLTGTAPQNIDPKVAMLVAREVSMACRMGVEVAIVVGGRNFFCGHTWVQSTGLDRFAAYQIGMMATVMNSILLQSAFEKLGVQTRVQSAYSMPEVAEPYCRLRAIRHLEKGRVVIFGGIGAGTGNPLFSTDLAAALRASEINADAVLKGTNVDGVFVCDSRNNNVVADHISFTELTSGGACPMDTMAMRSCEDNGIPVVIFNLHEPGNISRALCGEQVGTLIDQTGGIS</sequence>
<dbReference type="Gene3D" id="1.10.10.60">
    <property type="entry name" value="Homeodomain-like"/>
    <property type="match status" value="1"/>
</dbReference>
<evidence type="ECO:0000256" key="3">
    <source>
        <dbReference type="ARBA" id="ARBA00012899"/>
    </source>
</evidence>
<dbReference type="GO" id="GO:0006221">
    <property type="term" value="P:pyrimidine nucleotide biosynthetic process"/>
    <property type="evidence" value="ECO:0007669"/>
    <property type="project" value="UniProtKB-KW"/>
</dbReference>
<dbReference type="InterPro" id="IPR015963">
    <property type="entry name" value="Uridylate_kinase_bac"/>
</dbReference>
<dbReference type="InterPro" id="IPR001048">
    <property type="entry name" value="Asp/Glu/Uridylate_kinase"/>
</dbReference>